<evidence type="ECO:0000259" key="3">
    <source>
        <dbReference type="Pfam" id="PF05532"/>
    </source>
</evidence>
<proteinExistence type="inferred from homology"/>
<dbReference type="Gene3D" id="1.10.1470.10">
    <property type="entry name" value="YjbJ"/>
    <property type="match status" value="1"/>
</dbReference>
<keyword evidence="5" id="KW-1185">Reference proteome</keyword>
<dbReference type="SUPFAM" id="SSF69047">
    <property type="entry name" value="Hypothetical protein YjbJ"/>
    <property type="match status" value="1"/>
</dbReference>
<dbReference type="InterPro" id="IPR050423">
    <property type="entry name" value="UPF0337_stress_rsp"/>
</dbReference>
<organism evidence="4 5">
    <name type="scientific">Aureimonas fodinaquatilis</name>
    <dbReference type="NCBI Taxonomy" id="2565783"/>
    <lineage>
        <taxon>Bacteria</taxon>
        <taxon>Pseudomonadati</taxon>
        <taxon>Pseudomonadota</taxon>
        <taxon>Alphaproteobacteria</taxon>
        <taxon>Hyphomicrobiales</taxon>
        <taxon>Aurantimonadaceae</taxon>
        <taxon>Aureimonas</taxon>
    </lineage>
</organism>
<dbReference type="RefSeq" id="WP_149296992.1">
    <property type="nucleotide sequence ID" value="NZ_VTWH01000001.1"/>
</dbReference>
<dbReference type="AlphaFoldDB" id="A0A5B0E356"/>
<evidence type="ECO:0000313" key="4">
    <source>
        <dbReference type="EMBL" id="KAA0971859.1"/>
    </source>
</evidence>
<gene>
    <name evidence="4" type="ORF">FPY71_01640</name>
</gene>
<protein>
    <submittedName>
        <fullName evidence="4">CsbD family protein</fullName>
    </submittedName>
</protein>
<evidence type="ECO:0000313" key="5">
    <source>
        <dbReference type="Proteomes" id="UP000324738"/>
    </source>
</evidence>
<keyword evidence="2" id="KW-1133">Transmembrane helix</keyword>
<evidence type="ECO:0000256" key="2">
    <source>
        <dbReference type="SAM" id="Phobius"/>
    </source>
</evidence>
<feature type="domain" description="CsbD-like" evidence="3">
    <location>
        <begin position="4"/>
        <end position="56"/>
    </location>
</feature>
<keyword evidence="2" id="KW-0472">Membrane</keyword>
<accession>A0A5B0E356</accession>
<dbReference type="PANTHER" id="PTHR34977:SF1">
    <property type="entry name" value="UPF0337 PROTEIN YJBJ"/>
    <property type="match status" value="1"/>
</dbReference>
<name>A0A5B0E356_9HYPH</name>
<comment type="similarity">
    <text evidence="1">Belongs to the UPF0337 (CsbD) family.</text>
</comment>
<dbReference type="Proteomes" id="UP000324738">
    <property type="component" value="Unassembled WGS sequence"/>
</dbReference>
<sequence length="113" mass="11723">MDKDRIEGAAKEFGGKVQGAVGDAVGSPGNSAEGRVREAEGTAQNLYGQGKDAVRDAAGEASRYASDVYENAGAYAHEGSRAVRQSVQERPISALLIAGIIGFALGLSLRNRD</sequence>
<dbReference type="OrthoDB" id="7874071at2"/>
<comment type="caution">
    <text evidence="4">The sequence shown here is derived from an EMBL/GenBank/DDBJ whole genome shotgun (WGS) entry which is preliminary data.</text>
</comment>
<dbReference type="InterPro" id="IPR008462">
    <property type="entry name" value="CsbD"/>
</dbReference>
<dbReference type="PANTHER" id="PTHR34977">
    <property type="entry name" value="UPF0337 PROTEIN YJBJ"/>
    <property type="match status" value="1"/>
</dbReference>
<keyword evidence="2" id="KW-0812">Transmembrane</keyword>
<reference evidence="4 5" key="1">
    <citation type="submission" date="2019-08" db="EMBL/GenBank/DDBJ databases">
        <title>Aureimonas fodiniaquatilis sp. nov., isolated from a coal mine wastewater.</title>
        <authorList>
            <person name="Kim W."/>
        </authorList>
    </citation>
    <scope>NUCLEOTIDE SEQUENCE [LARGE SCALE GENOMIC DNA]</scope>
    <source>
        <strain evidence="4 5">CAU 1482</strain>
    </source>
</reference>
<dbReference type="EMBL" id="VTWH01000001">
    <property type="protein sequence ID" value="KAA0971859.1"/>
    <property type="molecule type" value="Genomic_DNA"/>
</dbReference>
<feature type="transmembrane region" description="Helical" evidence="2">
    <location>
        <begin position="91"/>
        <end position="109"/>
    </location>
</feature>
<dbReference type="Pfam" id="PF05532">
    <property type="entry name" value="CsbD"/>
    <property type="match status" value="1"/>
</dbReference>
<evidence type="ECO:0000256" key="1">
    <source>
        <dbReference type="ARBA" id="ARBA00009129"/>
    </source>
</evidence>
<dbReference type="InterPro" id="IPR036629">
    <property type="entry name" value="YjbJ_sf"/>
</dbReference>